<dbReference type="Proteomes" id="UP000509448">
    <property type="component" value="Chromosome"/>
</dbReference>
<keyword evidence="8" id="KW-0460">Magnesium</keyword>
<dbReference type="InterPro" id="IPR008250">
    <property type="entry name" value="ATPase_P-typ_transduc_dom_A_sf"/>
</dbReference>
<dbReference type="InterPro" id="IPR006534">
    <property type="entry name" value="P-type_ATPase_IIIA"/>
</dbReference>
<keyword evidence="9" id="KW-1278">Translocase</keyword>
<evidence type="ECO:0000256" key="11">
    <source>
        <dbReference type="ARBA" id="ARBA00023136"/>
    </source>
</evidence>
<reference evidence="14 15" key="1">
    <citation type="journal article" date="2019" name="ISME J.">
        <title>Isolation and characterization of a thermophilic sulfur- and iron-reducing thaumarchaeote from a terrestrial acidic hot spring.</title>
        <authorList>
            <person name="Kato S."/>
            <person name="Itoh T."/>
            <person name="Yuki M."/>
            <person name="Nagamori M."/>
            <person name="Ohnishi M."/>
            <person name="Uematsu K."/>
            <person name="Suzuki K."/>
            <person name="Takashina T."/>
            <person name="Ohkuma M."/>
        </authorList>
    </citation>
    <scope>NUCLEOTIDE SEQUENCE [LARGE SCALE GENOMIC DNA]</scope>
    <source>
        <strain evidence="14 15">NAS-02</strain>
    </source>
</reference>
<dbReference type="PRINTS" id="PR00119">
    <property type="entry name" value="CATATPASE"/>
</dbReference>
<feature type="transmembrane region" description="Helical" evidence="12">
    <location>
        <begin position="626"/>
        <end position="645"/>
    </location>
</feature>
<evidence type="ECO:0000256" key="12">
    <source>
        <dbReference type="SAM" id="Phobius"/>
    </source>
</evidence>
<dbReference type="InterPro" id="IPR036412">
    <property type="entry name" value="HAD-like_sf"/>
</dbReference>
<dbReference type="Gene3D" id="3.40.1110.10">
    <property type="entry name" value="Calcium-transporting ATPase, cytoplasmic domain N"/>
    <property type="match status" value="1"/>
</dbReference>
<feature type="transmembrane region" description="Helical" evidence="12">
    <location>
        <begin position="748"/>
        <end position="770"/>
    </location>
</feature>
<dbReference type="Gene3D" id="2.70.150.10">
    <property type="entry name" value="Calcium-transporting ATPase, cytoplasmic transduction domain A"/>
    <property type="match status" value="1"/>
</dbReference>
<evidence type="ECO:0000256" key="4">
    <source>
        <dbReference type="ARBA" id="ARBA00022692"/>
    </source>
</evidence>
<dbReference type="GO" id="GO:0016887">
    <property type="term" value="F:ATP hydrolysis activity"/>
    <property type="evidence" value="ECO:0007669"/>
    <property type="project" value="InterPro"/>
</dbReference>
<feature type="transmembrane region" description="Helical" evidence="12">
    <location>
        <begin position="273"/>
        <end position="295"/>
    </location>
</feature>
<accession>A0A4P2VAP4</accession>
<dbReference type="EMBL" id="AP018732">
    <property type="protein sequence ID" value="BBE41546.1"/>
    <property type="molecule type" value="Genomic_DNA"/>
</dbReference>
<dbReference type="PANTHER" id="PTHR42861">
    <property type="entry name" value="CALCIUM-TRANSPORTING ATPASE"/>
    <property type="match status" value="1"/>
</dbReference>
<evidence type="ECO:0000256" key="1">
    <source>
        <dbReference type="ARBA" id="ARBA00004141"/>
    </source>
</evidence>
<dbReference type="PROSITE" id="PS00154">
    <property type="entry name" value="ATPASE_E1_E2"/>
    <property type="match status" value="1"/>
</dbReference>
<feature type="transmembrane region" description="Helical" evidence="12">
    <location>
        <begin position="94"/>
        <end position="111"/>
    </location>
</feature>
<proteinExistence type="inferred from homology"/>
<evidence type="ECO:0000313" key="14">
    <source>
        <dbReference type="EMBL" id="BBE41546.1"/>
    </source>
</evidence>
<evidence type="ECO:0000256" key="6">
    <source>
        <dbReference type="ARBA" id="ARBA00022741"/>
    </source>
</evidence>
<dbReference type="GO" id="GO:0120029">
    <property type="term" value="P:proton export across plasma membrane"/>
    <property type="evidence" value="ECO:0007669"/>
    <property type="project" value="InterPro"/>
</dbReference>
<keyword evidence="10 12" id="KW-1133">Transmembrane helix</keyword>
<dbReference type="GO" id="GO:0016020">
    <property type="term" value="C:membrane"/>
    <property type="evidence" value="ECO:0007669"/>
    <property type="project" value="UniProtKB-SubCell"/>
</dbReference>
<dbReference type="FunFam" id="2.70.150.10:FF:000042">
    <property type="entry name" value="Plasma membrane ATPase"/>
    <property type="match status" value="1"/>
</dbReference>
<keyword evidence="6" id="KW-0547">Nucleotide-binding</keyword>
<sequence>MGMSSGAGTSQQLDKDYVLKASALDLARELGIDPGKGLTSSEAEERLRRYGPNDVPEKRRNPLASFLRKFWGPGAWVLMAAAVMSGVLGRFLDLYVVIALLFVNALISWMHEENANRALELLKSKLQVQSRVLRDGEWKQLPARLLVPGDVVRIRLGDFVPADVKLATGEVEVDESALTGESLPLRKGPNDLVYSGSIVRRGEATGIVALTGINTYFGRTTELVKIAKPRPRVAAVVNKITLWMAAVALVLIALLGVTSVIRGQNVVEDLPLFLVLILAAIPIALPAMFSVSMAIGARQLADSGALVTKLEAIEGGATMDVLVSDKTGTLTVNQLTVKDVIPASVDEDTVILYGALASQEANQDPIDLAFISEARRRGLDLTKCQQKSFTPFDPTTRRTEAVVVCGDREMTVAKGALEVISSLHGKDATPMAAPLAAKGERVLAVAYRENGSWQLAGLVGIRDPPRPDTPKLIEELRKLGVKVKMLTGDNMAVARSIASEIGLGEKVIRMSEVKEATQNDAVAAAAMVEEADGFAEAYPEDKFTLVRGLQGRGHVVGMTGDGVNDAPALRQADVGIAVSNATDVAKGAAAVVLTKPGLSNIVSLVKIGRQVYERVATWILSRLSRLFQNVIFVALAAIIFGLYVINALGMLLLLFMFDFVTLTQATDYVGWWSGKPVSWHIGDFMKVSGAIGVAMIVEAFAATFAGLRWFGVTQANLPTFGFLFLLYSNIFTLLNVRERRNFWRSMPSRTMLIAMSADIAAAAAITYFGLPELPALPPVAIVFALLFSALLFLVVNNFLKVQLFKRIVI</sequence>
<dbReference type="InterPro" id="IPR001757">
    <property type="entry name" value="P_typ_ATPase"/>
</dbReference>
<dbReference type="InterPro" id="IPR044492">
    <property type="entry name" value="P_typ_ATPase_HD_dom"/>
</dbReference>
<dbReference type="SUPFAM" id="SSF56784">
    <property type="entry name" value="HAD-like"/>
    <property type="match status" value="1"/>
</dbReference>
<evidence type="ECO:0000256" key="5">
    <source>
        <dbReference type="ARBA" id="ARBA00022723"/>
    </source>
</evidence>
<dbReference type="Gene3D" id="3.40.50.1000">
    <property type="entry name" value="HAD superfamily/HAD-like"/>
    <property type="match status" value="1"/>
</dbReference>
<dbReference type="SFLD" id="SFLDS00003">
    <property type="entry name" value="Haloacid_Dehalogenase"/>
    <property type="match status" value="1"/>
</dbReference>
<comment type="subcellular location">
    <subcellularLocation>
        <location evidence="1">Membrane</location>
        <topology evidence="1">Multi-pass membrane protein</topology>
    </subcellularLocation>
</comment>
<gene>
    <name evidence="14" type="ORF">NAS2_0141</name>
</gene>
<organism evidence="14 15">
    <name type="scientific">Conexivisphaera calida</name>
    <dbReference type="NCBI Taxonomy" id="1874277"/>
    <lineage>
        <taxon>Archaea</taxon>
        <taxon>Nitrososphaerota</taxon>
        <taxon>Conexivisphaeria</taxon>
        <taxon>Conexivisphaerales</taxon>
        <taxon>Conexivisphaeraceae</taxon>
        <taxon>Conexivisphaera</taxon>
    </lineage>
</organism>
<keyword evidence="7" id="KW-0067">ATP-binding</keyword>
<dbReference type="InterPro" id="IPR018303">
    <property type="entry name" value="ATPase_P-typ_P_site"/>
</dbReference>
<dbReference type="SMART" id="SM00831">
    <property type="entry name" value="Cation_ATPase_N"/>
    <property type="match status" value="1"/>
</dbReference>
<dbReference type="FunFam" id="3.40.50.1000:FF:000211">
    <property type="entry name" value="Plasma membrane ATPase"/>
    <property type="match status" value="1"/>
</dbReference>
<name>A0A4P2VAP4_9ARCH</name>
<evidence type="ECO:0000256" key="2">
    <source>
        <dbReference type="ARBA" id="ARBA00008804"/>
    </source>
</evidence>
<feature type="transmembrane region" description="Helical" evidence="12">
    <location>
        <begin position="240"/>
        <end position="261"/>
    </location>
</feature>
<feature type="transmembrane region" description="Helical" evidence="12">
    <location>
        <begin position="717"/>
        <end position="736"/>
    </location>
</feature>
<dbReference type="GO" id="GO:0005524">
    <property type="term" value="F:ATP binding"/>
    <property type="evidence" value="ECO:0007669"/>
    <property type="project" value="UniProtKB-KW"/>
</dbReference>
<dbReference type="AlphaFoldDB" id="A0A4P2VAP4"/>
<evidence type="ECO:0000256" key="8">
    <source>
        <dbReference type="ARBA" id="ARBA00022842"/>
    </source>
</evidence>
<dbReference type="SFLD" id="SFLDF00027">
    <property type="entry name" value="p-type_atpase"/>
    <property type="match status" value="1"/>
</dbReference>
<dbReference type="KEGG" id="ccai:NAS2_0141"/>
<evidence type="ECO:0000256" key="9">
    <source>
        <dbReference type="ARBA" id="ARBA00022967"/>
    </source>
</evidence>
<dbReference type="InterPro" id="IPR059000">
    <property type="entry name" value="ATPase_P-type_domA"/>
</dbReference>
<dbReference type="SUPFAM" id="SSF81665">
    <property type="entry name" value="Calcium ATPase, transmembrane domain M"/>
    <property type="match status" value="1"/>
</dbReference>
<feature type="transmembrane region" description="Helical" evidence="12">
    <location>
        <begin position="776"/>
        <end position="799"/>
    </location>
</feature>
<keyword evidence="11 12" id="KW-0472">Membrane</keyword>
<protein>
    <submittedName>
        <fullName evidence="14">Lead, cadmium, zinc and mercury transporting ATPase</fullName>
        <ecNumber evidence="14">3.6.3.4</ecNumber>
    </submittedName>
</protein>
<evidence type="ECO:0000313" key="15">
    <source>
        <dbReference type="Proteomes" id="UP000509448"/>
    </source>
</evidence>
<keyword evidence="14" id="KW-0378">Hydrolase</keyword>
<dbReference type="NCBIfam" id="TIGR01647">
    <property type="entry name" value="ATPase-IIIA_H"/>
    <property type="match status" value="1"/>
</dbReference>
<dbReference type="GO" id="GO:0046872">
    <property type="term" value="F:metal ion binding"/>
    <property type="evidence" value="ECO:0007669"/>
    <property type="project" value="UniProtKB-KW"/>
</dbReference>
<evidence type="ECO:0000256" key="10">
    <source>
        <dbReference type="ARBA" id="ARBA00022989"/>
    </source>
</evidence>
<dbReference type="Gene3D" id="1.20.1110.10">
    <property type="entry name" value="Calcium-transporting ATPase, transmembrane domain"/>
    <property type="match status" value="1"/>
</dbReference>
<dbReference type="InterPro" id="IPR004014">
    <property type="entry name" value="ATPase_P-typ_cation-transptr_N"/>
</dbReference>
<dbReference type="Pfam" id="PF00690">
    <property type="entry name" value="Cation_ATPase_N"/>
    <property type="match status" value="1"/>
</dbReference>
<dbReference type="Pfam" id="PF00122">
    <property type="entry name" value="E1-E2_ATPase"/>
    <property type="match status" value="1"/>
</dbReference>
<comment type="similarity">
    <text evidence="2">Belongs to the cation transport ATPase (P-type) (TC 3.A.3) family. Type IIIA subfamily.</text>
</comment>
<feature type="transmembrane region" description="Helical" evidence="12">
    <location>
        <begin position="684"/>
        <end position="705"/>
    </location>
</feature>
<dbReference type="NCBIfam" id="TIGR01494">
    <property type="entry name" value="ATPase_P-type"/>
    <property type="match status" value="2"/>
</dbReference>
<feature type="transmembrane region" description="Helical" evidence="12">
    <location>
        <begin position="70"/>
        <end position="88"/>
    </location>
</feature>
<dbReference type="EC" id="3.6.3.4" evidence="14"/>
<dbReference type="InterPro" id="IPR023214">
    <property type="entry name" value="HAD_sf"/>
</dbReference>
<evidence type="ECO:0000256" key="7">
    <source>
        <dbReference type="ARBA" id="ARBA00022840"/>
    </source>
</evidence>
<dbReference type="InterPro" id="IPR023298">
    <property type="entry name" value="ATPase_P-typ_TM_dom_sf"/>
</dbReference>
<dbReference type="Pfam" id="PF00702">
    <property type="entry name" value="Hydrolase"/>
    <property type="match status" value="1"/>
</dbReference>
<evidence type="ECO:0000259" key="13">
    <source>
        <dbReference type="SMART" id="SM00831"/>
    </source>
</evidence>
<dbReference type="SFLD" id="SFLDG00002">
    <property type="entry name" value="C1.7:_P-type_atpase_like"/>
    <property type="match status" value="1"/>
</dbReference>
<keyword evidence="3" id="KW-0597">Phosphoprotein</keyword>
<keyword evidence="5" id="KW-0479">Metal-binding</keyword>
<feature type="domain" description="Cation-transporting P-type ATPase N-terminal" evidence="13">
    <location>
        <begin position="20"/>
        <end position="90"/>
    </location>
</feature>
<dbReference type="PRINTS" id="PR00120">
    <property type="entry name" value="HATPASE"/>
</dbReference>
<evidence type="ECO:0000256" key="3">
    <source>
        <dbReference type="ARBA" id="ARBA00022553"/>
    </source>
</evidence>
<dbReference type="GO" id="GO:0008553">
    <property type="term" value="F:P-type proton-exporting transporter activity"/>
    <property type="evidence" value="ECO:0007669"/>
    <property type="project" value="InterPro"/>
</dbReference>
<keyword evidence="4 12" id="KW-0812">Transmembrane</keyword>
<dbReference type="SUPFAM" id="SSF81653">
    <property type="entry name" value="Calcium ATPase, transduction domain A"/>
    <property type="match status" value="1"/>
</dbReference>
<keyword evidence="15" id="KW-1185">Reference proteome</keyword>
<dbReference type="InterPro" id="IPR023299">
    <property type="entry name" value="ATPase_P-typ_cyto_dom_N"/>
</dbReference>